<dbReference type="InterPro" id="IPR036213">
    <property type="entry name" value="Calpain_III_sf"/>
</dbReference>
<evidence type="ECO:0000256" key="1">
    <source>
        <dbReference type="ARBA" id="ARBA00007623"/>
    </source>
</evidence>
<dbReference type="SMART" id="SM00720">
    <property type="entry name" value="calpain_III"/>
    <property type="match status" value="1"/>
</dbReference>
<dbReference type="GO" id="GO:0006508">
    <property type="term" value="P:proteolysis"/>
    <property type="evidence" value="ECO:0007669"/>
    <property type="project" value="InterPro"/>
</dbReference>
<dbReference type="InterPro" id="IPR022682">
    <property type="entry name" value="Calpain_domain_III"/>
</dbReference>
<reference evidence="3" key="1">
    <citation type="journal article" date="2015" name="Genome Biol. Evol.">
        <title>Physical Mapping and Refinement of the Painted Turtle Genome (Chrysemys picta) Inform Amniote Genome Evolution and Challenge Turtle-Bird Chromosomal Conservation.</title>
        <authorList>
            <person name="Badenhorst D."/>
            <person name="Hillier L.W."/>
            <person name="Literman R."/>
            <person name="Montiel E.E."/>
            <person name="Radhakrishnan S."/>
            <person name="Shen Y."/>
            <person name="Minx P."/>
            <person name="Janes D.E."/>
            <person name="Warren W.C."/>
            <person name="Edwards S.V."/>
            <person name="Valenzuela N."/>
        </authorList>
    </citation>
    <scope>NUCLEOTIDE SEQUENCE [LARGE SCALE GENOMIC DNA]</scope>
</reference>
<feature type="domain" description="Peptidase C2 calpain" evidence="2">
    <location>
        <begin position="1"/>
        <end position="82"/>
    </location>
</feature>
<sequence length="87" mass="10002">CHGNKTKNLKFQLIPSFIAFLRDFFTTHRPVARSDTYVNLREVSGRLKLPQGEYLIVPSTFEPFKDGEFCLRVFSEKPAKAQYVSSS</sequence>
<dbReference type="Pfam" id="PF01067">
    <property type="entry name" value="Calpain_III"/>
    <property type="match status" value="1"/>
</dbReference>
<dbReference type="Ensembl" id="ENSCPBT00000019958.1">
    <property type="protein sequence ID" value="ENSCPBP00000016880.1"/>
    <property type="gene ID" value="ENSCPBG00000012414.1"/>
</dbReference>
<dbReference type="OMA" id="GNNEHAV"/>
<dbReference type="InterPro" id="IPR022683">
    <property type="entry name" value="Calpain_III"/>
</dbReference>
<dbReference type="InterPro" id="IPR022684">
    <property type="entry name" value="Calpain_cysteine_protease"/>
</dbReference>
<evidence type="ECO:0000259" key="2">
    <source>
        <dbReference type="SMART" id="SM00720"/>
    </source>
</evidence>
<comment type="similarity">
    <text evidence="1">Belongs to the peptidase C2 family.</text>
</comment>
<dbReference type="Gene3D" id="2.60.120.380">
    <property type="match status" value="1"/>
</dbReference>
<evidence type="ECO:0000313" key="3">
    <source>
        <dbReference type="Ensembl" id="ENSCPBP00000016880.1"/>
    </source>
</evidence>
<proteinExistence type="inferred from homology"/>
<accession>A0A8C3HEL0</accession>
<dbReference type="Proteomes" id="UP000694380">
    <property type="component" value="Chromosome 3"/>
</dbReference>
<dbReference type="SUPFAM" id="SSF49758">
    <property type="entry name" value="Calpain large subunit, middle domain (domain III)"/>
    <property type="match status" value="1"/>
</dbReference>
<protein>
    <recommendedName>
        <fullName evidence="2">Peptidase C2 calpain domain-containing protein</fullName>
    </recommendedName>
</protein>
<name>A0A8C3HEL0_CHRPI</name>
<dbReference type="AlphaFoldDB" id="A0A8C3HEL0"/>
<dbReference type="GO" id="GO:0004198">
    <property type="term" value="F:calcium-dependent cysteine-type endopeptidase activity"/>
    <property type="evidence" value="ECO:0007669"/>
    <property type="project" value="InterPro"/>
</dbReference>
<reference evidence="3" key="3">
    <citation type="submission" date="2025-09" db="UniProtKB">
        <authorList>
            <consortium name="Ensembl"/>
        </authorList>
    </citation>
    <scope>IDENTIFICATION</scope>
</reference>
<dbReference type="PANTHER" id="PTHR10183">
    <property type="entry name" value="CALPAIN"/>
    <property type="match status" value="1"/>
</dbReference>
<organism evidence="3 4">
    <name type="scientific">Chrysemys picta bellii</name>
    <name type="common">Western painted turtle</name>
    <name type="synonym">Emys bellii</name>
    <dbReference type="NCBI Taxonomy" id="8478"/>
    <lineage>
        <taxon>Eukaryota</taxon>
        <taxon>Metazoa</taxon>
        <taxon>Chordata</taxon>
        <taxon>Craniata</taxon>
        <taxon>Vertebrata</taxon>
        <taxon>Euteleostomi</taxon>
        <taxon>Archelosauria</taxon>
        <taxon>Testudinata</taxon>
        <taxon>Testudines</taxon>
        <taxon>Cryptodira</taxon>
        <taxon>Durocryptodira</taxon>
        <taxon>Testudinoidea</taxon>
        <taxon>Emydidae</taxon>
        <taxon>Chrysemys</taxon>
    </lineage>
</organism>
<dbReference type="GeneTree" id="ENSGT00940000160090"/>
<dbReference type="PANTHER" id="PTHR10183:SF374">
    <property type="entry name" value="CALPAIN-8"/>
    <property type="match status" value="1"/>
</dbReference>
<keyword evidence="4" id="KW-1185">Reference proteome</keyword>
<dbReference type="GO" id="GO:0005737">
    <property type="term" value="C:cytoplasm"/>
    <property type="evidence" value="ECO:0007669"/>
    <property type="project" value="TreeGrafter"/>
</dbReference>
<evidence type="ECO:0000313" key="4">
    <source>
        <dbReference type="Proteomes" id="UP000694380"/>
    </source>
</evidence>
<reference evidence="3" key="2">
    <citation type="submission" date="2025-08" db="UniProtKB">
        <authorList>
            <consortium name="Ensembl"/>
        </authorList>
    </citation>
    <scope>IDENTIFICATION</scope>
</reference>